<gene>
    <name evidence="1" type="ORF">SAMN02787144_1015129</name>
</gene>
<proteinExistence type="predicted"/>
<evidence type="ECO:0000313" key="1">
    <source>
        <dbReference type="EMBL" id="SFY26345.1"/>
    </source>
</evidence>
<reference evidence="1 2" key="1">
    <citation type="submission" date="2016-11" db="EMBL/GenBank/DDBJ databases">
        <authorList>
            <person name="Jaros S."/>
            <person name="Januszkiewicz K."/>
            <person name="Wedrychowicz H."/>
        </authorList>
    </citation>
    <scope>NUCLEOTIDE SEQUENCE [LARGE SCALE GENOMIC DNA]</scope>
    <source>
        <strain evidence="1 2">OK807</strain>
    </source>
</reference>
<name>A0A1K2DSG7_STRAR</name>
<dbReference type="Proteomes" id="UP000181909">
    <property type="component" value="Unassembled WGS sequence"/>
</dbReference>
<organism evidence="1 2">
    <name type="scientific">Streptomyces atratus</name>
    <dbReference type="NCBI Taxonomy" id="1893"/>
    <lineage>
        <taxon>Bacteria</taxon>
        <taxon>Bacillati</taxon>
        <taxon>Actinomycetota</taxon>
        <taxon>Actinomycetes</taxon>
        <taxon>Kitasatosporales</taxon>
        <taxon>Streptomycetaceae</taxon>
        <taxon>Streptomyces</taxon>
    </lineage>
</organism>
<dbReference type="AlphaFoldDB" id="A0A1K2DSG7"/>
<accession>A0A1K2DSG7</accession>
<sequence>MLKLDAPGRSFQSVISNHDYPDAEAEWNGTGPGWSWMWVPYPFNSQHVQGQFSRQVFKRNQTSRGDLRAFVGENLAENDRRWSKAAAATLRDVTAQEFVLVCSNVWAFALFEVNSSSTANSGTAFYNRWVGAVNADPQAPYMLMAAEKPTVMAMG</sequence>
<dbReference type="EMBL" id="FPJO01000015">
    <property type="protein sequence ID" value="SFY26345.1"/>
    <property type="molecule type" value="Genomic_DNA"/>
</dbReference>
<protein>
    <submittedName>
        <fullName evidence="1">Uncharacterized protein</fullName>
    </submittedName>
</protein>
<evidence type="ECO:0000313" key="2">
    <source>
        <dbReference type="Proteomes" id="UP000181909"/>
    </source>
</evidence>